<keyword evidence="4" id="KW-0862">Zinc</keyword>
<comment type="caution">
    <text evidence="7">The sequence shown here is derived from an EMBL/GenBank/DDBJ whole genome shotgun (WGS) entry which is preliminary data.</text>
</comment>
<comment type="subcellular location">
    <subcellularLocation>
        <location evidence="1">Nucleus</location>
    </subcellularLocation>
</comment>
<keyword evidence="5" id="KW-0539">Nucleus</keyword>
<proteinExistence type="predicted"/>
<dbReference type="InterPro" id="IPR012337">
    <property type="entry name" value="RNaseH-like_sf"/>
</dbReference>
<feature type="compositionally biased region" description="Low complexity" evidence="6">
    <location>
        <begin position="81"/>
        <end position="95"/>
    </location>
</feature>
<dbReference type="OrthoDB" id="2445285at2759"/>
<keyword evidence="2" id="KW-0479">Metal-binding</keyword>
<reference evidence="7 8" key="1">
    <citation type="journal article" date="2019" name="Environ. Microbiol.">
        <title>At the nexus of three kingdoms: the genome of the mycorrhizal fungus Gigaspora margarita provides insights into plant, endobacterial and fungal interactions.</title>
        <authorList>
            <person name="Venice F."/>
            <person name="Ghignone S."/>
            <person name="Salvioli di Fossalunga A."/>
            <person name="Amselem J."/>
            <person name="Novero M."/>
            <person name="Xianan X."/>
            <person name="Sedzielewska Toro K."/>
            <person name="Morin E."/>
            <person name="Lipzen A."/>
            <person name="Grigoriev I.V."/>
            <person name="Henrissat B."/>
            <person name="Martin F.M."/>
            <person name="Bonfante P."/>
        </authorList>
    </citation>
    <scope>NUCLEOTIDE SEQUENCE [LARGE SCALE GENOMIC DNA]</scope>
    <source>
        <strain evidence="7 8">BEG34</strain>
    </source>
</reference>
<dbReference type="PANTHER" id="PTHR46481">
    <property type="entry name" value="ZINC FINGER BED DOMAIN-CONTAINING PROTEIN 4"/>
    <property type="match status" value="1"/>
</dbReference>
<protein>
    <submittedName>
        <fullName evidence="7">Zinc finger bed domain-containing protein 1-like</fullName>
    </submittedName>
</protein>
<dbReference type="GO" id="GO:0005634">
    <property type="term" value="C:nucleus"/>
    <property type="evidence" value="ECO:0007669"/>
    <property type="project" value="UniProtKB-SubCell"/>
</dbReference>
<dbReference type="InterPro" id="IPR052035">
    <property type="entry name" value="ZnF_BED_domain_contain"/>
</dbReference>
<feature type="region of interest" description="Disordered" evidence="6">
    <location>
        <begin position="80"/>
        <end position="101"/>
    </location>
</feature>
<dbReference type="EMBL" id="WTPW01001042">
    <property type="protein sequence ID" value="KAF0460740.1"/>
    <property type="molecule type" value="Genomic_DNA"/>
</dbReference>
<dbReference type="SUPFAM" id="SSF53098">
    <property type="entry name" value="Ribonuclease H-like"/>
    <property type="match status" value="1"/>
</dbReference>
<evidence type="ECO:0000256" key="4">
    <source>
        <dbReference type="ARBA" id="ARBA00022833"/>
    </source>
</evidence>
<evidence type="ECO:0000313" key="8">
    <source>
        <dbReference type="Proteomes" id="UP000439903"/>
    </source>
</evidence>
<evidence type="ECO:0000256" key="6">
    <source>
        <dbReference type="SAM" id="MobiDB-lite"/>
    </source>
</evidence>
<evidence type="ECO:0000256" key="3">
    <source>
        <dbReference type="ARBA" id="ARBA00022771"/>
    </source>
</evidence>
<name>A0A8H3XFZ4_GIGMA</name>
<evidence type="ECO:0000256" key="1">
    <source>
        <dbReference type="ARBA" id="ARBA00004123"/>
    </source>
</evidence>
<evidence type="ECO:0000256" key="2">
    <source>
        <dbReference type="ARBA" id="ARBA00022723"/>
    </source>
</evidence>
<accession>A0A8H3XFZ4</accession>
<evidence type="ECO:0000256" key="5">
    <source>
        <dbReference type="ARBA" id="ARBA00023242"/>
    </source>
</evidence>
<dbReference type="GO" id="GO:0008270">
    <property type="term" value="F:zinc ion binding"/>
    <property type="evidence" value="ECO:0007669"/>
    <property type="project" value="UniProtKB-KW"/>
</dbReference>
<dbReference type="PANTHER" id="PTHR46481:SF10">
    <property type="entry name" value="ZINC FINGER BED DOMAIN-CONTAINING PROTEIN 39"/>
    <property type="match status" value="1"/>
</dbReference>
<keyword evidence="8" id="KW-1185">Reference proteome</keyword>
<gene>
    <name evidence="7" type="ORF">F8M41_000574</name>
</gene>
<organism evidence="7 8">
    <name type="scientific">Gigaspora margarita</name>
    <dbReference type="NCBI Taxonomy" id="4874"/>
    <lineage>
        <taxon>Eukaryota</taxon>
        <taxon>Fungi</taxon>
        <taxon>Fungi incertae sedis</taxon>
        <taxon>Mucoromycota</taxon>
        <taxon>Glomeromycotina</taxon>
        <taxon>Glomeromycetes</taxon>
        <taxon>Diversisporales</taxon>
        <taxon>Gigasporaceae</taxon>
        <taxon>Gigaspora</taxon>
    </lineage>
</organism>
<sequence length="356" mass="41386">MIYIGVAIPKTGLELGTPKWFISKILSYNYISLIENNKLNEDDRLSKNNKSSEDDRLNEDDRLSEGQLLDYISNDYNIFASDDNNNSEENSQNNSGKEAIQKSNLNISSKPLLSAKRKRESKVSAKLKSSFVWEFFSQPTNRKPYSKIQIQKLNNSLFRFIINSIQPPSIVEDRDFIKYSYNLNPKYKLPYEVKNLITKFQLESKLYAIITDNGSNIKSAINQLRIGTHIPCTAHTLQLSILKEVKEIDQLVTKCKNLISFLAQDKKQQQLKEAKLYLIIQQESNNSQLDDDKEYIFLNVVKANNTRWNLVYYVFECLIILQSTIIALKETLLEDINSRTRQEREILEELIPFIYK</sequence>
<dbReference type="AlphaFoldDB" id="A0A8H3XFZ4"/>
<keyword evidence="3" id="KW-0863">Zinc-finger</keyword>
<dbReference type="Proteomes" id="UP000439903">
    <property type="component" value="Unassembled WGS sequence"/>
</dbReference>
<evidence type="ECO:0000313" key="7">
    <source>
        <dbReference type="EMBL" id="KAF0460740.1"/>
    </source>
</evidence>